<organism evidence="1 2">
    <name type="scientific">Hoeflea marina</name>
    <dbReference type="NCBI Taxonomy" id="274592"/>
    <lineage>
        <taxon>Bacteria</taxon>
        <taxon>Pseudomonadati</taxon>
        <taxon>Pseudomonadota</taxon>
        <taxon>Alphaproteobacteria</taxon>
        <taxon>Hyphomicrobiales</taxon>
        <taxon>Rhizobiaceae</taxon>
        <taxon>Hoeflea</taxon>
    </lineage>
</organism>
<protein>
    <submittedName>
        <fullName evidence="1">Uncharacterized protein DUF2442</fullName>
    </submittedName>
</protein>
<dbReference type="Gene3D" id="3.30.2020.40">
    <property type="entry name" value="Uncharacterised protein PF10387, DUF2442"/>
    <property type="match status" value="1"/>
</dbReference>
<dbReference type="AlphaFoldDB" id="A0A317PJD8"/>
<comment type="caution">
    <text evidence="1">The sequence shown here is derived from an EMBL/GenBank/DDBJ whole genome shotgun (WGS) entry which is preliminary data.</text>
</comment>
<dbReference type="Pfam" id="PF10387">
    <property type="entry name" value="DUF2442"/>
    <property type="match status" value="1"/>
</dbReference>
<dbReference type="Proteomes" id="UP000246352">
    <property type="component" value="Unassembled WGS sequence"/>
</dbReference>
<dbReference type="EMBL" id="QGTR01000003">
    <property type="protein sequence ID" value="PWV99995.1"/>
    <property type="molecule type" value="Genomic_DNA"/>
</dbReference>
<proteinExistence type="predicted"/>
<sequence>MNTLEIDLERLEPVSVKCDVTHLHVTLGDGVVISTPLWWYPRLLAATPDELSKVELSPFGIHWPSLNEDLSVTGLIEGRKAAGAVPPADAAE</sequence>
<gene>
    <name evidence="1" type="ORF">DFR52_103197</name>
</gene>
<dbReference type="OrthoDB" id="337884at2"/>
<evidence type="ECO:0000313" key="1">
    <source>
        <dbReference type="EMBL" id="PWV99995.1"/>
    </source>
</evidence>
<name>A0A317PJD8_9HYPH</name>
<dbReference type="RefSeq" id="WP_110032262.1">
    <property type="nucleotide sequence ID" value="NZ_QGTR01000003.1"/>
</dbReference>
<accession>A0A317PJD8</accession>
<keyword evidence="2" id="KW-1185">Reference proteome</keyword>
<evidence type="ECO:0000313" key="2">
    <source>
        <dbReference type="Proteomes" id="UP000246352"/>
    </source>
</evidence>
<dbReference type="InterPro" id="IPR018841">
    <property type="entry name" value="DUF2442"/>
</dbReference>
<reference evidence="1 2" key="1">
    <citation type="submission" date="2018-05" db="EMBL/GenBank/DDBJ databases">
        <title>Genomic Encyclopedia of Type Strains, Phase IV (KMG-IV): sequencing the most valuable type-strain genomes for metagenomic binning, comparative biology and taxonomic classification.</title>
        <authorList>
            <person name="Goeker M."/>
        </authorList>
    </citation>
    <scope>NUCLEOTIDE SEQUENCE [LARGE SCALE GENOMIC DNA]</scope>
    <source>
        <strain evidence="1 2">DSM 16791</strain>
    </source>
</reference>